<gene>
    <name evidence="8" type="ORF">GQ602_006567</name>
</gene>
<sequence>MAPVKLYARRPEPASQPSKPESALPSVLQTPSGLALLEIQGTLNVSSEAVVEMGRLEFPDGAGGDDTSWMKRVYLYVGRNQRLEGEVEKLPAALAVVRRREDEPDGQQKPQAASLEVVDIIKYKLIFSNRPEPVGTAKAT</sequence>
<keyword evidence="2" id="KW-0235">DNA replication</keyword>
<reference evidence="8 9" key="1">
    <citation type="journal article" date="2020" name="G3 (Bethesda)">
        <title>Genetic Underpinnings of Host Manipulation by Ophiocordyceps as Revealed by Comparative Transcriptomics.</title>
        <authorList>
            <person name="Will I."/>
            <person name="Das B."/>
            <person name="Trinh T."/>
            <person name="Brachmann A."/>
            <person name="Ohm R.A."/>
            <person name="de Bekker C."/>
        </authorList>
    </citation>
    <scope>NUCLEOTIDE SEQUENCE [LARGE SCALE GENOMIC DNA]</scope>
    <source>
        <strain evidence="8 9">EC05</strain>
    </source>
</reference>
<evidence type="ECO:0000256" key="6">
    <source>
        <dbReference type="ARBA" id="ARBA00038447"/>
    </source>
</evidence>
<dbReference type="GO" id="GO:0007064">
    <property type="term" value="P:mitotic sister chromatid cohesion"/>
    <property type="evidence" value="ECO:0007669"/>
    <property type="project" value="InterPro"/>
</dbReference>
<evidence type="ECO:0000256" key="1">
    <source>
        <dbReference type="ARBA" id="ARBA00004123"/>
    </source>
</evidence>
<dbReference type="PANTHER" id="PTHR28605">
    <property type="entry name" value="CTF8, CHROMOSOME TRANSMISSION FIDELITY FACTOR 8 HOMOLOG (S. CEREVISIAE)"/>
    <property type="match status" value="1"/>
</dbReference>
<evidence type="ECO:0000256" key="4">
    <source>
        <dbReference type="ARBA" id="ARBA00023242"/>
    </source>
</evidence>
<name>A0A8H4Q1I7_9HYPO</name>
<dbReference type="GO" id="GO:0003677">
    <property type="term" value="F:DNA binding"/>
    <property type="evidence" value="ECO:0007669"/>
    <property type="project" value="UniProtKB-KW"/>
</dbReference>
<dbReference type="PANTHER" id="PTHR28605:SF1">
    <property type="entry name" value="CHROMOSOME TRANSMISSION FIDELITY FACTOR 8"/>
    <property type="match status" value="1"/>
</dbReference>
<dbReference type="Pfam" id="PF09696">
    <property type="entry name" value="Ctf8"/>
    <property type="match status" value="1"/>
</dbReference>
<comment type="subcellular location">
    <subcellularLocation>
        <location evidence="1">Nucleus</location>
    </subcellularLocation>
</comment>
<keyword evidence="4" id="KW-0539">Nucleus</keyword>
<feature type="region of interest" description="Disordered" evidence="7">
    <location>
        <begin position="1"/>
        <end position="27"/>
    </location>
</feature>
<keyword evidence="3" id="KW-0238">DNA-binding</keyword>
<dbReference type="GO" id="GO:0031390">
    <property type="term" value="C:Ctf18 RFC-like complex"/>
    <property type="evidence" value="ECO:0007669"/>
    <property type="project" value="InterPro"/>
</dbReference>
<dbReference type="AlphaFoldDB" id="A0A8H4Q1I7"/>
<dbReference type="Proteomes" id="UP000562929">
    <property type="component" value="Unassembled WGS sequence"/>
</dbReference>
<keyword evidence="9" id="KW-1185">Reference proteome</keyword>
<dbReference type="OrthoDB" id="121932at2759"/>
<dbReference type="InterPro" id="IPR018607">
    <property type="entry name" value="Ctf8"/>
</dbReference>
<evidence type="ECO:0000256" key="7">
    <source>
        <dbReference type="SAM" id="MobiDB-lite"/>
    </source>
</evidence>
<evidence type="ECO:0000256" key="5">
    <source>
        <dbReference type="ARBA" id="ARBA00023306"/>
    </source>
</evidence>
<comment type="similarity">
    <text evidence="6">Belongs to the CTF8 family.</text>
</comment>
<comment type="caution">
    <text evidence="8">The sequence shown here is derived from an EMBL/GenBank/DDBJ whole genome shotgun (WGS) entry which is preliminary data.</text>
</comment>
<keyword evidence="5" id="KW-0131">Cell cycle</keyword>
<evidence type="ECO:0000256" key="2">
    <source>
        <dbReference type="ARBA" id="ARBA00022705"/>
    </source>
</evidence>
<evidence type="ECO:0000313" key="9">
    <source>
        <dbReference type="Proteomes" id="UP000562929"/>
    </source>
</evidence>
<accession>A0A8H4Q1I7</accession>
<proteinExistence type="inferred from homology"/>
<dbReference type="EMBL" id="JAACLJ010000008">
    <property type="protein sequence ID" value="KAF4581943.1"/>
    <property type="molecule type" value="Genomic_DNA"/>
</dbReference>
<dbReference type="GO" id="GO:0006260">
    <property type="term" value="P:DNA replication"/>
    <property type="evidence" value="ECO:0007669"/>
    <property type="project" value="UniProtKB-KW"/>
</dbReference>
<organism evidence="8 9">
    <name type="scientific">Ophiocordyceps camponoti-floridani</name>
    <dbReference type="NCBI Taxonomy" id="2030778"/>
    <lineage>
        <taxon>Eukaryota</taxon>
        <taxon>Fungi</taxon>
        <taxon>Dikarya</taxon>
        <taxon>Ascomycota</taxon>
        <taxon>Pezizomycotina</taxon>
        <taxon>Sordariomycetes</taxon>
        <taxon>Hypocreomycetidae</taxon>
        <taxon>Hypocreales</taxon>
        <taxon>Ophiocordycipitaceae</taxon>
        <taxon>Ophiocordyceps</taxon>
    </lineage>
</organism>
<evidence type="ECO:0000313" key="8">
    <source>
        <dbReference type="EMBL" id="KAF4581943.1"/>
    </source>
</evidence>
<evidence type="ECO:0000256" key="3">
    <source>
        <dbReference type="ARBA" id="ARBA00023125"/>
    </source>
</evidence>
<protein>
    <submittedName>
        <fullName evidence="8">Chromosome transmission fidelity protein 8</fullName>
    </submittedName>
</protein>